<keyword evidence="2" id="KW-1185">Reference proteome</keyword>
<dbReference type="AlphaFoldDB" id="A0A3A8QVD6"/>
<evidence type="ECO:0000313" key="1">
    <source>
        <dbReference type="EMBL" id="RKH67094.1"/>
    </source>
</evidence>
<organism evidence="1 2">
    <name type="scientific">Corallococcus aberystwythensis</name>
    <dbReference type="NCBI Taxonomy" id="2316722"/>
    <lineage>
        <taxon>Bacteria</taxon>
        <taxon>Pseudomonadati</taxon>
        <taxon>Myxococcota</taxon>
        <taxon>Myxococcia</taxon>
        <taxon>Myxococcales</taxon>
        <taxon>Cystobacterineae</taxon>
        <taxon>Myxococcaceae</taxon>
        <taxon>Corallococcus</taxon>
    </lineage>
</organism>
<protein>
    <submittedName>
        <fullName evidence="1">Uncharacterized protein</fullName>
    </submittedName>
</protein>
<sequence>MFVVLSMVMGGCSTRDTDSDADSGVNTVVDAGTDGGLDAGADEGLDAGIDGGFDAGTDGGLDAGIDGGLGTCTQDEDCLASELCHPSAKRCVQTCITGADCPDTAKACDLLSPTGSQRICKCSTDALCNEGRSTSELVCSIPDAICTPKCTADAECAEGQRCDTSNGHCKVRGDTGAACTEEGQSNCDYGTHFCASHVCTALGEPTCPSYINFPNKDRLGTTGPILYGARLVRVSTDAAACGSATATKRVDVALSAYSNTPFPTRAAELGGFFRVRVDGSPQTGLSFVFPGNAYTVSGENRERAEIVVSLCVEPTSTTHSGGFHFTNGNFFCFQVDYQAAGLGPCFQGP</sequence>
<reference evidence="2" key="1">
    <citation type="submission" date="2018-09" db="EMBL/GenBank/DDBJ databases">
        <authorList>
            <person name="Livingstone P.G."/>
            <person name="Whitworth D.E."/>
        </authorList>
    </citation>
    <scope>NUCLEOTIDE SEQUENCE [LARGE SCALE GENOMIC DNA]</scope>
    <source>
        <strain evidence="2">AB050A</strain>
    </source>
</reference>
<evidence type="ECO:0000313" key="2">
    <source>
        <dbReference type="Proteomes" id="UP000267003"/>
    </source>
</evidence>
<comment type="caution">
    <text evidence="1">The sequence shown here is derived from an EMBL/GenBank/DDBJ whole genome shotgun (WGS) entry which is preliminary data.</text>
</comment>
<dbReference type="EMBL" id="RAWK01000075">
    <property type="protein sequence ID" value="RKH67094.1"/>
    <property type="molecule type" value="Genomic_DNA"/>
</dbReference>
<name>A0A3A8QVD6_9BACT</name>
<proteinExistence type="predicted"/>
<gene>
    <name evidence="1" type="ORF">D7W81_14425</name>
</gene>
<dbReference type="Proteomes" id="UP000267003">
    <property type="component" value="Unassembled WGS sequence"/>
</dbReference>
<accession>A0A3A8QVD6</accession>